<keyword evidence="1" id="KW-1133">Transmembrane helix</keyword>
<dbReference type="RefSeq" id="WP_150997273.1">
    <property type="nucleotide sequence ID" value="NZ_BPQY01000670.1"/>
</dbReference>
<evidence type="ECO:0000256" key="1">
    <source>
        <dbReference type="SAM" id="Phobius"/>
    </source>
</evidence>
<dbReference type="AlphaFoldDB" id="A0A6L3T3J3"/>
<dbReference type="Proteomes" id="UP000474159">
    <property type="component" value="Unassembled WGS sequence"/>
</dbReference>
<dbReference type="EMBL" id="VZZK01000002">
    <property type="protein sequence ID" value="KAB1081385.1"/>
    <property type="molecule type" value="Genomic_DNA"/>
</dbReference>
<evidence type="ECO:0000313" key="3">
    <source>
        <dbReference type="Proteomes" id="UP000474159"/>
    </source>
</evidence>
<name>A0A6L3T3J3_9HYPH</name>
<keyword evidence="3" id="KW-1185">Reference proteome</keyword>
<comment type="caution">
    <text evidence="2">The sequence shown here is derived from an EMBL/GenBank/DDBJ whole genome shotgun (WGS) entry which is preliminary data.</text>
</comment>
<organism evidence="2 3">
    <name type="scientific">Methylobacterium soli</name>
    <dbReference type="NCBI Taxonomy" id="553447"/>
    <lineage>
        <taxon>Bacteria</taxon>
        <taxon>Pseudomonadati</taxon>
        <taxon>Pseudomonadota</taxon>
        <taxon>Alphaproteobacteria</taxon>
        <taxon>Hyphomicrobiales</taxon>
        <taxon>Methylobacteriaceae</taxon>
        <taxon>Methylobacterium</taxon>
    </lineage>
</organism>
<protein>
    <submittedName>
        <fullName evidence="2">DUF2474 domain-containing protein</fullName>
    </submittedName>
</protein>
<keyword evidence="1" id="KW-0812">Transmembrane</keyword>
<reference evidence="2 3" key="1">
    <citation type="submission" date="2019-09" db="EMBL/GenBank/DDBJ databases">
        <title>YIM 48816 draft genome.</title>
        <authorList>
            <person name="Jiang L."/>
        </authorList>
    </citation>
    <scope>NUCLEOTIDE SEQUENCE [LARGE SCALE GENOMIC DNA]</scope>
    <source>
        <strain evidence="2 3">YIM 48816</strain>
    </source>
</reference>
<accession>A0A6L3T3J3</accession>
<proteinExistence type="predicted"/>
<evidence type="ECO:0000313" key="2">
    <source>
        <dbReference type="EMBL" id="KAB1081385.1"/>
    </source>
</evidence>
<keyword evidence="1" id="KW-0472">Membrane</keyword>
<sequence length="47" mass="5069">MSAGGSAKDPPASRRGGRRLLWFVAFYALSLGAFTALVYLLRVIVRG</sequence>
<feature type="transmembrane region" description="Helical" evidence="1">
    <location>
        <begin position="20"/>
        <end position="41"/>
    </location>
</feature>
<gene>
    <name evidence="2" type="ORF">F6X53_03500</name>
</gene>